<accession>A0A7X9X7K5</accession>
<evidence type="ECO:0000259" key="1">
    <source>
        <dbReference type="Pfam" id="PF02625"/>
    </source>
</evidence>
<name>A0A7X9X7K5_9BURK</name>
<proteinExistence type="predicted"/>
<gene>
    <name evidence="3" type="ORF">HHL14_19145</name>
</gene>
<dbReference type="PANTHER" id="PTHR30388:SF4">
    <property type="entry name" value="MOLYBDENUM COFACTOR INSERTION CHAPERONE PAOD"/>
    <property type="match status" value="1"/>
</dbReference>
<comment type="caution">
    <text evidence="3">The sequence shown here is derived from an EMBL/GenBank/DDBJ whole genome shotgun (WGS) entry which is preliminary data.</text>
</comment>
<evidence type="ECO:0000313" key="3">
    <source>
        <dbReference type="EMBL" id="NML32941.1"/>
    </source>
</evidence>
<dbReference type="PANTHER" id="PTHR30388">
    <property type="entry name" value="ALDEHYDE OXIDOREDUCTASE MOLYBDENUM COFACTOR ASSEMBLY PROTEIN"/>
    <property type="match status" value="1"/>
</dbReference>
<keyword evidence="4" id="KW-1185">Reference proteome</keyword>
<evidence type="ECO:0000313" key="4">
    <source>
        <dbReference type="Proteomes" id="UP000583127"/>
    </source>
</evidence>
<feature type="domain" description="XdhC Rossmann" evidence="2">
    <location>
        <begin position="165"/>
        <end position="306"/>
    </location>
</feature>
<dbReference type="Proteomes" id="UP000583127">
    <property type="component" value="Unassembled WGS sequence"/>
</dbReference>
<dbReference type="InterPro" id="IPR052698">
    <property type="entry name" value="MoCofactor_Util/Proc"/>
</dbReference>
<dbReference type="Pfam" id="PF13478">
    <property type="entry name" value="XdhC_C"/>
    <property type="match status" value="1"/>
</dbReference>
<dbReference type="InterPro" id="IPR027051">
    <property type="entry name" value="XdhC_Rossmann_dom"/>
</dbReference>
<dbReference type="Pfam" id="PF02625">
    <property type="entry name" value="XdhC_CoxI"/>
    <property type="match status" value="1"/>
</dbReference>
<organism evidence="3 4">
    <name type="scientific">Paraburkholderia antibiotica</name>
    <dbReference type="NCBI Taxonomy" id="2728839"/>
    <lineage>
        <taxon>Bacteria</taxon>
        <taxon>Pseudomonadati</taxon>
        <taxon>Pseudomonadota</taxon>
        <taxon>Betaproteobacteria</taxon>
        <taxon>Burkholderiales</taxon>
        <taxon>Burkholderiaceae</taxon>
        <taxon>Paraburkholderia</taxon>
    </lineage>
</organism>
<dbReference type="Gene3D" id="3.40.50.720">
    <property type="entry name" value="NAD(P)-binding Rossmann-like Domain"/>
    <property type="match status" value="1"/>
</dbReference>
<feature type="domain" description="XdhC- CoxI" evidence="1">
    <location>
        <begin position="15"/>
        <end position="82"/>
    </location>
</feature>
<evidence type="ECO:0000259" key="2">
    <source>
        <dbReference type="Pfam" id="PF13478"/>
    </source>
</evidence>
<reference evidence="3 4" key="1">
    <citation type="submission" date="2020-04" db="EMBL/GenBank/DDBJ databases">
        <title>Paraburkholderia sp. G-4-1-8 isolated from soil.</title>
        <authorList>
            <person name="Dahal R.H."/>
        </authorList>
    </citation>
    <scope>NUCLEOTIDE SEQUENCE [LARGE SCALE GENOMIC DNA]</scope>
    <source>
        <strain evidence="3 4">G-4-1-8</strain>
    </source>
</reference>
<dbReference type="AlphaFoldDB" id="A0A7X9X7K5"/>
<dbReference type="RefSeq" id="WP_169499183.1">
    <property type="nucleotide sequence ID" value="NZ_JABBFZ010000011.1"/>
</dbReference>
<dbReference type="InterPro" id="IPR003777">
    <property type="entry name" value="XdhC_CoxI"/>
</dbReference>
<dbReference type="EMBL" id="JABBFZ010000011">
    <property type="protein sequence ID" value="NML32941.1"/>
    <property type="molecule type" value="Genomic_DNA"/>
</dbReference>
<sequence>MESADLDVLSTAVEWSAQRRQATLVVVVRTWGSAPRPPGSLLLIDRDGRVKGAVSGGCIEDELIERARAGRLPALRPEVVVYGANAEEATRFGLPCGGTITLVLEPVTSRSRLADLLEAIERDRLVLRRLDLETGTVALMPSGVASRVEFDGQTLMTLHGSRERLLIIGAGQLTEYLSTMAQAIGYHVIVCDPRVEYAAESNVPGVEFRTTMPDDTVIELSPDPNMAVVALTHDPKLDDMALLEALKSSAFYVGAIGSRANDLRRRERLRLFDLTDEQIGRLHGPVGLHLGARTPSEIAVSILAEMIAIRNGVKVHQTHAQRAPGTIRECLASA</sequence>
<protein>
    <submittedName>
        <fullName evidence="3">XdhC family protein</fullName>
    </submittedName>
</protein>